<keyword evidence="2" id="KW-0812">Transmembrane</keyword>
<feature type="transmembrane region" description="Helical" evidence="2">
    <location>
        <begin position="141"/>
        <end position="157"/>
    </location>
</feature>
<evidence type="ECO:0000256" key="1">
    <source>
        <dbReference type="SAM" id="MobiDB-lite"/>
    </source>
</evidence>
<feature type="transmembrane region" description="Helical" evidence="2">
    <location>
        <begin position="74"/>
        <end position="93"/>
    </location>
</feature>
<feature type="region of interest" description="Disordered" evidence="1">
    <location>
        <begin position="502"/>
        <end position="528"/>
    </location>
</feature>
<protein>
    <recommendedName>
        <fullName evidence="5">O-antigen ligase domain-containing protein</fullName>
    </recommendedName>
</protein>
<feature type="transmembrane region" description="Helical" evidence="2">
    <location>
        <begin position="444"/>
        <end position="466"/>
    </location>
</feature>
<name>A0A858RK57_9BACT</name>
<evidence type="ECO:0000313" key="4">
    <source>
        <dbReference type="Proteomes" id="UP000501812"/>
    </source>
</evidence>
<keyword evidence="2" id="KW-0472">Membrane</keyword>
<feature type="transmembrane region" description="Helical" evidence="2">
    <location>
        <begin position="164"/>
        <end position="184"/>
    </location>
</feature>
<dbReference type="AlphaFoldDB" id="A0A858RK57"/>
<evidence type="ECO:0000256" key="2">
    <source>
        <dbReference type="SAM" id="Phobius"/>
    </source>
</evidence>
<feature type="transmembrane region" description="Helical" evidence="2">
    <location>
        <begin position="33"/>
        <end position="54"/>
    </location>
</feature>
<feature type="transmembrane region" description="Helical" evidence="2">
    <location>
        <begin position="6"/>
        <end position="26"/>
    </location>
</feature>
<evidence type="ECO:0008006" key="5">
    <source>
        <dbReference type="Google" id="ProtNLM"/>
    </source>
</evidence>
<sequence length="528" mass="56693">MESSQIKALFIIVIASLFAVYLGVAAATAQFEAIAWVSGFMGLAMILALGRNVWLLIPAALSMEGSINALPGSPPVWALAAAITGTMYVARFAMRRPDFNLKLDLIDFAILLQLIVIAQAYTRNPTGLLLLGGAKAGGKAYFIFAAAFLAYICIAVTKPREKSLRWVVGLMVVVAVGDGLISTISDWSASFSALVLPFYSNVNFVTAISGSAGADLDVLRGGGGFFVLGQALVLPCFCLVRPISCLNPLRPFLFVTVCVGCLLVLLSGFRSGAAYLAVVFVVSALIRRKPIDAVIVSLLGTLALVLVLISGKVRSLPFGVQRVLSVLPVDVSSAARADAENSTEWRIEMWKLALTTDRYIQNKTLGDGFGFSAAEMKAVLDAAQGHSDFGSSQDQMLAQGSYHGFHVETIRFTGVVGLLAALFLMIVAFRKAMQLIRFYRGTPMFPAVAFICIPFVIYPLWSMLVFGSYRSEFPQFIVTVGLLKWLDNLRLSQIAARATAPAEEPVPATPRRGRLPVPAYAVSGGRQA</sequence>
<feature type="transmembrane region" description="Helical" evidence="2">
    <location>
        <begin position="105"/>
        <end position="121"/>
    </location>
</feature>
<feature type="transmembrane region" description="Helical" evidence="2">
    <location>
        <begin position="291"/>
        <end position="309"/>
    </location>
</feature>
<feature type="transmembrane region" description="Helical" evidence="2">
    <location>
        <begin position="252"/>
        <end position="285"/>
    </location>
</feature>
<accession>A0A858RK57</accession>
<dbReference type="Proteomes" id="UP000501812">
    <property type="component" value="Chromosome"/>
</dbReference>
<feature type="transmembrane region" description="Helical" evidence="2">
    <location>
        <begin position="221"/>
        <end position="240"/>
    </location>
</feature>
<evidence type="ECO:0000313" key="3">
    <source>
        <dbReference type="EMBL" id="QJE96961.1"/>
    </source>
</evidence>
<keyword evidence="4" id="KW-1185">Reference proteome</keyword>
<reference evidence="3 4" key="1">
    <citation type="submission" date="2020-04" db="EMBL/GenBank/DDBJ databases">
        <title>Luteolibacter sp. G-1-1-1 isolated from soil.</title>
        <authorList>
            <person name="Dahal R.H."/>
        </authorList>
    </citation>
    <scope>NUCLEOTIDE SEQUENCE [LARGE SCALE GENOMIC DNA]</scope>
    <source>
        <strain evidence="3 4">G-1-1-1</strain>
    </source>
</reference>
<dbReference type="EMBL" id="CP051774">
    <property type="protein sequence ID" value="QJE96961.1"/>
    <property type="molecule type" value="Genomic_DNA"/>
</dbReference>
<keyword evidence="2" id="KW-1133">Transmembrane helix</keyword>
<dbReference type="KEGG" id="luo:HHL09_14580"/>
<dbReference type="RefSeq" id="WP_169455361.1">
    <property type="nucleotide sequence ID" value="NZ_CP051774.1"/>
</dbReference>
<gene>
    <name evidence="3" type="ORF">HHL09_14580</name>
</gene>
<feature type="transmembrane region" description="Helical" evidence="2">
    <location>
        <begin position="412"/>
        <end position="432"/>
    </location>
</feature>
<organism evidence="3 4">
    <name type="scientific">Luteolibacter luteus</name>
    <dbReference type="NCBI Taxonomy" id="2728835"/>
    <lineage>
        <taxon>Bacteria</taxon>
        <taxon>Pseudomonadati</taxon>
        <taxon>Verrucomicrobiota</taxon>
        <taxon>Verrucomicrobiia</taxon>
        <taxon>Verrucomicrobiales</taxon>
        <taxon>Verrucomicrobiaceae</taxon>
        <taxon>Luteolibacter</taxon>
    </lineage>
</organism>
<proteinExistence type="predicted"/>